<comment type="caution">
    <text evidence="1">The sequence shown here is derived from an EMBL/GenBank/DDBJ whole genome shotgun (WGS) entry which is preliminary data.</text>
</comment>
<name>A0ABQ9X290_9EUKA</name>
<evidence type="ECO:0000313" key="1">
    <source>
        <dbReference type="EMBL" id="KAK2945703.1"/>
    </source>
</evidence>
<dbReference type="Proteomes" id="UP001281761">
    <property type="component" value="Unassembled WGS sequence"/>
</dbReference>
<organism evidence="1 2">
    <name type="scientific">Blattamonas nauphoetae</name>
    <dbReference type="NCBI Taxonomy" id="2049346"/>
    <lineage>
        <taxon>Eukaryota</taxon>
        <taxon>Metamonada</taxon>
        <taxon>Preaxostyla</taxon>
        <taxon>Oxymonadida</taxon>
        <taxon>Blattamonas</taxon>
    </lineage>
</organism>
<evidence type="ECO:0000313" key="2">
    <source>
        <dbReference type="Proteomes" id="UP001281761"/>
    </source>
</evidence>
<reference evidence="1 2" key="1">
    <citation type="journal article" date="2022" name="bioRxiv">
        <title>Genomics of Preaxostyla Flagellates Illuminates Evolutionary Transitions and the Path Towards Mitochondrial Loss.</title>
        <authorList>
            <person name="Novak L.V.F."/>
            <person name="Treitli S.C."/>
            <person name="Pyrih J."/>
            <person name="Halakuc P."/>
            <person name="Pipaliya S.V."/>
            <person name="Vacek V."/>
            <person name="Brzon O."/>
            <person name="Soukal P."/>
            <person name="Eme L."/>
            <person name="Dacks J.B."/>
            <person name="Karnkowska A."/>
            <person name="Elias M."/>
            <person name="Hampl V."/>
        </authorList>
    </citation>
    <scope>NUCLEOTIDE SEQUENCE [LARGE SCALE GENOMIC DNA]</scope>
    <source>
        <strain evidence="1">NAU3</strain>
        <tissue evidence="1">Gut</tissue>
    </source>
</reference>
<accession>A0ABQ9X290</accession>
<sequence length="259" mass="29144">MTIRLQNRAFQACYERQYFGFHSLRSGFLTTALIKAGDDNTARTRELEQTATVARWVLYSAVEMKYVKSAAIAIHVANRLVLPDTELHATNVVEPILATSEIFHNMKLQPIPWTGGELLSSFKEQITMVLSMSCTLLGQGPTKFHALKAKATRNFCVTESIPLSDFELHVQNCLMKDQTPISLANHFLRGSLRKRKYWLEWELKALSDGRAANKSWDEISQAMSEKCDLKKKLLTGMPRLTAQSKTGVKRGVASLDPVI</sequence>
<protein>
    <submittedName>
        <fullName evidence="1">Uncharacterized protein</fullName>
    </submittedName>
</protein>
<keyword evidence="2" id="KW-1185">Reference proteome</keyword>
<dbReference type="EMBL" id="JARBJD010000250">
    <property type="protein sequence ID" value="KAK2945703.1"/>
    <property type="molecule type" value="Genomic_DNA"/>
</dbReference>
<proteinExistence type="predicted"/>
<gene>
    <name evidence="1" type="ORF">BLNAU_19372</name>
</gene>